<dbReference type="EMBL" id="KN831980">
    <property type="protein sequence ID" value="KIO02708.1"/>
    <property type="molecule type" value="Genomic_DNA"/>
</dbReference>
<evidence type="ECO:0000313" key="2">
    <source>
        <dbReference type="Proteomes" id="UP000054217"/>
    </source>
</evidence>
<reference evidence="1 2" key="1">
    <citation type="submission" date="2014-04" db="EMBL/GenBank/DDBJ databases">
        <authorList>
            <consortium name="DOE Joint Genome Institute"/>
            <person name="Kuo A."/>
            <person name="Kohler A."/>
            <person name="Costa M.D."/>
            <person name="Nagy L.G."/>
            <person name="Floudas D."/>
            <person name="Copeland A."/>
            <person name="Barry K.W."/>
            <person name="Cichocki N."/>
            <person name="Veneault-Fourrey C."/>
            <person name="LaButti K."/>
            <person name="Lindquist E.A."/>
            <person name="Lipzen A."/>
            <person name="Lundell T."/>
            <person name="Morin E."/>
            <person name="Murat C."/>
            <person name="Sun H."/>
            <person name="Tunlid A."/>
            <person name="Henrissat B."/>
            <person name="Grigoriev I.V."/>
            <person name="Hibbett D.S."/>
            <person name="Martin F."/>
            <person name="Nordberg H.P."/>
            <person name="Cantor M.N."/>
            <person name="Hua S.X."/>
        </authorList>
    </citation>
    <scope>NUCLEOTIDE SEQUENCE [LARGE SCALE GENOMIC DNA]</scope>
    <source>
        <strain evidence="1 2">Marx 270</strain>
    </source>
</reference>
<keyword evidence="2" id="KW-1185">Reference proteome</keyword>
<name>A0A0C3J0V4_PISTI</name>
<accession>A0A0C3J0V4</accession>
<dbReference type="HOGENOM" id="CLU_2528354_0_0_1"/>
<evidence type="ECO:0000313" key="1">
    <source>
        <dbReference type="EMBL" id="KIO02708.1"/>
    </source>
</evidence>
<gene>
    <name evidence="1" type="ORF">M404DRAFT_1001925</name>
</gene>
<protein>
    <submittedName>
        <fullName evidence="1">Uncharacterized protein</fullName>
    </submittedName>
</protein>
<sequence>MASIFSNALPTQVCRRIVQWTRCSGLAVLCLTFEALQQEAEVTMYEIIMSGSIQVTFRARYLSSSGAHLGSNDWALSDMSHIPS</sequence>
<dbReference type="Proteomes" id="UP000054217">
    <property type="component" value="Unassembled WGS sequence"/>
</dbReference>
<dbReference type="AlphaFoldDB" id="A0A0C3J0V4"/>
<reference evidence="2" key="2">
    <citation type="submission" date="2015-01" db="EMBL/GenBank/DDBJ databases">
        <title>Evolutionary Origins and Diversification of the Mycorrhizal Mutualists.</title>
        <authorList>
            <consortium name="DOE Joint Genome Institute"/>
            <consortium name="Mycorrhizal Genomics Consortium"/>
            <person name="Kohler A."/>
            <person name="Kuo A."/>
            <person name="Nagy L.G."/>
            <person name="Floudas D."/>
            <person name="Copeland A."/>
            <person name="Barry K.W."/>
            <person name="Cichocki N."/>
            <person name="Veneault-Fourrey C."/>
            <person name="LaButti K."/>
            <person name="Lindquist E.A."/>
            <person name="Lipzen A."/>
            <person name="Lundell T."/>
            <person name="Morin E."/>
            <person name="Murat C."/>
            <person name="Riley R."/>
            <person name="Ohm R."/>
            <person name="Sun H."/>
            <person name="Tunlid A."/>
            <person name="Henrissat B."/>
            <person name="Grigoriev I.V."/>
            <person name="Hibbett D.S."/>
            <person name="Martin F."/>
        </authorList>
    </citation>
    <scope>NUCLEOTIDE SEQUENCE [LARGE SCALE GENOMIC DNA]</scope>
    <source>
        <strain evidence="2">Marx 270</strain>
    </source>
</reference>
<dbReference type="InParanoid" id="A0A0C3J0V4"/>
<dbReference type="OrthoDB" id="2608766at2759"/>
<proteinExistence type="predicted"/>
<organism evidence="1 2">
    <name type="scientific">Pisolithus tinctorius Marx 270</name>
    <dbReference type="NCBI Taxonomy" id="870435"/>
    <lineage>
        <taxon>Eukaryota</taxon>
        <taxon>Fungi</taxon>
        <taxon>Dikarya</taxon>
        <taxon>Basidiomycota</taxon>
        <taxon>Agaricomycotina</taxon>
        <taxon>Agaricomycetes</taxon>
        <taxon>Agaricomycetidae</taxon>
        <taxon>Boletales</taxon>
        <taxon>Sclerodermatineae</taxon>
        <taxon>Pisolithaceae</taxon>
        <taxon>Pisolithus</taxon>
    </lineage>
</organism>